<comment type="caution">
    <text evidence="4">The sequence shown here is derived from an EMBL/GenBank/DDBJ whole genome shotgun (WGS) entry which is preliminary data.</text>
</comment>
<evidence type="ECO:0000313" key="4">
    <source>
        <dbReference type="EMBL" id="CAF4884834.1"/>
    </source>
</evidence>
<dbReference type="EMBL" id="CAJOBS010004619">
    <property type="protein sequence ID" value="CAF4884834.1"/>
    <property type="molecule type" value="Genomic_DNA"/>
</dbReference>
<dbReference type="NCBIfam" id="TIGR01571">
    <property type="entry name" value="A_thal_Cys_rich"/>
    <property type="match status" value="1"/>
</dbReference>
<sequence>MASENDWNEDLCGCMNDGGTCLYGFCCTPCLFGANAEKISEKNCCLMCCLYLVLGSVYLCWVPHYFERQKLREKYNLKSNPSCGDCPTTLLCSPCALCQEARELKARESVQRSALKANNNQPVVSQPEANSGEADHVNMRV</sequence>
<evidence type="ECO:0000256" key="2">
    <source>
        <dbReference type="SAM" id="MobiDB-lite"/>
    </source>
</evidence>
<dbReference type="Proteomes" id="UP000663838">
    <property type="component" value="Unassembled WGS sequence"/>
</dbReference>
<keyword evidence="3" id="KW-0812">Transmembrane</keyword>
<evidence type="ECO:0000256" key="1">
    <source>
        <dbReference type="ARBA" id="ARBA00009024"/>
    </source>
</evidence>
<evidence type="ECO:0000256" key="3">
    <source>
        <dbReference type="SAM" id="Phobius"/>
    </source>
</evidence>
<evidence type="ECO:0000313" key="5">
    <source>
        <dbReference type="Proteomes" id="UP000663838"/>
    </source>
</evidence>
<dbReference type="AlphaFoldDB" id="A0A821U6D4"/>
<reference evidence="4" key="1">
    <citation type="submission" date="2021-02" db="EMBL/GenBank/DDBJ databases">
        <authorList>
            <person name="Nowell W R."/>
        </authorList>
    </citation>
    <scope>NUCLEOTIDE SEQUENCE</scope>
</reference>
<accession>A0A821U6D4</accession>
<proteinExistence type="inferred from homology"/>
<feature type="compositionally biased region" description="Polar residues" evidence="2">
    <location>
        <begin position="120"/>
        <end position="129"/>
    </location>
</feature>
<keyword evidence="3" id="KW-1133">Transmembrane helix</keyword>
<dbReference type="PANTHER" id="PTHR15907">
    <property type="entry name" value="DUF614 FAMILY PROTEIN-RELATED"/>
    <property type="match status" value="1"/>
</dbReference>
<comment type="similarity">
    <text evidence="1">Belongs to the cornifelin family.</text>
</comment>
<gene>
    <name evidence="4" type="ORF">TOA249_LOCUS29541</name>
</gene>
<dbReference type="InterPro" id="IPR006461">
    <property type="entry name" value="PLAC_motif_containing"/>
</dbReference>
<dbReference type="Pfam" id="PF04749">
    <property type="entry name" value="PLAC8"/>
    <property type="match status" value="1"/>
</dbReference>
<feature type="region of interest" description="Disordered" evidence="2">
    <location>
        <begin position="120"/>
        <end position="141"/>
    </location>
</feature>
<name>A0A821U6D4_9BILA</name>
<protein>
    <submittedName>
        <fullName evidence="4">Uncharacterized protein</fullName>
    </submittedName>
</protein>
<keyword evidence="3" id="KW-0472">Membrane</keyword>
<organism evidence="4 5">
    <name type="scientific">Rotaria socialis</name>
    <dbReference type="NCBI Taxonomy" id="392032"/>
    <lineage>
        <taxon>Eukaryota</taxon>
        <taxon>Metazoa</taxon>
        <taxon>Spiralia</taxon>
        <taxon>Gnathifera</taxon>
        <taxon>Rotifera</taxon>
        <taxon>Eurotatoria</taxon>
        <taxon>Bdelloidea</taxon>
        <taxon>Philodinida</taxon>
        <taxon>Philodinidae</taxon>
        <taxon>Rotaria</taxon>
    </lineage>
</organism>
<feature type="transmembrane region" description="Helical" evidence="3">
    <location>
        <begin position="44"/>
        <end position="66"/>
    </location>
</feature>